<dbReference type="EMBL" id="NRSZ01001313">
    <property type="protein sequence ID" value="PNY18445.1"/>
    <property type="molecule type" value="Genomic_DNA"/>
</dbReference>
<evidence type="ECO:0000313" key="2">
    <source>
        <dbReference type="EMBL" id="PNY18445.1"/>
    </source>
</evidence>
<organism evidence="2 3">
    <name type="scientific">Tolypocladium capitatum</name>
    <dbReference type="NCBI Taxonomy" id="45235"/>
    <lineage>
        <taxon>Eukaryota</taxon>
        <taxon>Fungi</taxon>
        <taxon>Dikarya</taxon>
        <taxon>Ascomycota</taxon>
        <taxon>Pezizomycotina</taxon>
        <taxon>Sordariomycetes</taxon>
        <taxon>Hypocreomycetidae</taxon>
        <taxon>Hypocreales</taxon>
        <taxon>Ophiocordycipitaceae</taxon>
        <taxon>Tolypocladium</taxon>
    </lineage>
</organism>
<gene>
    <name evidence="2" type="ORF">TCAP_07519</name>
</gene>
<name>A0A2K3PT15_9HYPO</name>
<keyword evidence="3" id="KW-1185">Reference proteome</keyword>
<accession>A0A2K3PT15</accession>
<reference evidence="2 3" key="1">
    <citation type="submission" date="2017-08" db="EMBL/GenBank/DDBJ databases">
        <title>Harnessing the power of phylogenomics to disentangle the directionality and signatures of interkingdom host jumping in the parasitic fungal genus Tolypocladium.</title>
        <authorList>
            <person name="Quandt C.A."/>
            <person name="Patterson W."/>
            <person name="Spatafora J.W."/>
        </authorList>
    </citation>
    <scope>NUCLEOTIDE SEQUENCE [LARGE SCALE GENOMIC DNA]</scope>
    <source>
        <strain evidence="2 3">CBS 113982</strain>
    </source>
</reference>
<protein>
    <submittedName>
        <fullName evidence="2">Uncharacterized protein</fullName>
    </submittedName>
</protein>
<proteinExistence type="predicted"/>
<feature type="compositionally biased region" description="Polar residues" evidence="1">
    <location>
        <begin position="13"/>
        <end position="29"/>
    </location>
</feature>
<evidence type="ECO:0000256" key="1">
    <source>
        <dbReference type="SAM" id="MobiDB-lite"/>
    </source>
</evidence>
<dbReference type="Proteomes" id="UP000236621">
    <property type="component" value="Unassembled WGS sequence"/>
</dbReference>
<sequence length="92" mass="10169">MHRGKHRIHEPSRQSGLESFSSIQFTSRPKSLPKRSISASLSSRSYSNNLDSIRESSNISGKKTAVYYSARRAIAISKPTSTTILRLTCANA</sequence>
<evidence type="ECO:0000313" key="3">
    <source>
        <dbReference type="Proteomes" id="UP000236621"/>
    </source>
</evidence>
<dbReference type="AlphaFoldDB" id="A0A2K3PT15"/>
<comment type="caution">
    <text evidence="2">The sequence shown here is derived from an EMBL/GenBank/DDBJ whole genome shotgun (WGS) entry which is preliminary data.</text>
</comment>
<feature type="compositionally biased region" description="Low complexity" evidence="1">
    <location>
        <begin position="35"/>
        <end position="45"/>
    </location>
</feature>
<feature type="region of interest" description="Disordered" evidence="1">
    <location>
        <begin position="1"/>
        <end position="45"/>
    </location>
</feature>